<dbReference type="PRINTS" id="PR00007">
    <property type="entry name" value="COMPLEMNTC1Q"/>
</dbReference>
<feature type="chain" id="PRO_5034487935" evidence="1">
    <location>
        <begin position="24"/>
        <end position="255"/>
    </location>
</feature>
<dbReference type="AlphaFoldDB" id="A0A8B8AGW6"/>
<dbReference type="Pfam" id="PF02140">
    <property type="entry name" value="SUEL_Lectin"/>
    <property type="match status" value="1"/>
</dbReference>
<name>A0A8B8AGW6_CRAVI</name>
<sequence length="255" mass="28448">MPLVIDLCLYSLILISTLPCIDAYDQSFALCANQKGFISCKKGTKIRIISAFYGRTNKNVCPYGNTNTRFCRSRTAEMKVKWICNGYKTCHLHASDQIFGNPCASVLKYLEVTYGCVKDPNEILKDPIAFNAYKNGHLRMDINTPINVVYDAVYYNYWNAYNPVSGFFTAPSPGLYVFTWTSCVAPKKIFDAEILVNGKRKGMGNCNNVGGSGFENCATTVPLVLETGDKVNIRTVVANYLNGDGWSSFKGWKVY</sequence>
<dbReference type="SUPFAM" id="SSF49842">
    <property type="entry name" value="TNF-like"/>
    <property type="match status" value="1"/>
</dbReference>
<dbReference type="Gene3D" id="2.60.120.40">
    <property type="match status" value="1"/>
</dbReference>
<dbReference type="InterPro" id="IPR008983">
    <property type="entry name" value="Tumour_necrosis_fac-like_dom"/>
</dbReference>
<dbReference type="InterPro" id="IPR001073">
    <property type="entry name" value="C1q_dom"/>
</dbReference>
<feature type="signal peptide" evidence="1">
    <location>
        <begin position="1"/>
        <end position="23"/>
    </location>
</feature>
<evidence type="ECO:0000313" key="5">
    <source>
        <dbReference type="RefSeq" id="XP_022290742.1"/>
    </source>
</evidence>
<keyword evidence="1" id="KW-0732">Signal</keyword>
<evidence type="ECO:0000259" key="2">
    <source>
        <dbReference type="PROSITE" id="PS50228"/>
    </source>
</evidence>
<dbReference type="CDD" id="cd22827">
    <property type="entry name" value="Gal_Rha_Lectin_SUL-I-like"/>
    <property type="match status" value="1"/>
</dbReference>
<keyword evidence="4" id="KW-1185">Reference proteome</keyword>
<dbReference type="Gene3D" id="2.60.120.740">
    <property type="match status" value="1"/>
</dbReference>
<dbReference type="InterPro" id="IPR000922">
    <property type="entry name" value="Lectin_gal-bd_dom"/>
</dbReference>
<dbReference type="SMART" id="SM00110">
    <property type="entry name" value="C1Q"/>
    <property type="match status" value="1"/>
</dbReference>
<gene>
    <name evidence="5" type="primary">LOC111102355</name>
</gene>
<evidence type="ECO:0000313" key="4">
    <source>
        <dbReference type="Proteomes" id="UP000694844"/>
    </source>
</evidence>
<protein>
    <submittedName>
        <fullName evidence="5">Uncharacterized protein LOC111102355</fullName>
    </submittedName>
</protein>
<dbReference type="PANTHER" id="PTHR46780">
    <property type="entry name" value="PROTEIN EVA-1"/>
    <property type="match status" value="1"/>
</dbReference>
<evidence type="ECO:0000256" key="1">
    <source>
        <dbReference type="SAM" id="SignalP"/>
    </source>
</evidence>
<feature type="domain" description="C1q" evidence="3">
    <location>
        <begin position="123"/>
        <end position="255"/>
    </location>
</feature>
<dbReference type="PROSITE" id="PS50228">
    <property type="entry name" value="SUEL_LECTIN"/>
    <property type="match status" value="1"/>
</dbReference>
<dbReference type="GO" id="GO:0030246">
    <property type="term" value="F:carbohydrate binding"/>
    <property type="evidence" value="ECO:0007669"/>
    <property type="project" value="InterPro"/>
</dbReference>
<dbReference type="RefSeq" id="XP_022290742.1">
    <property type="nucleotide sequence ID" value="XM_022435034.1"/>
</dbReference>
<accession>A0A8B8AGW6</accession>
<dbReference type="GeneID" id="111102355"/>
<organism evidence="4 5">
    <name type="scientific">Crassostrea virginica</name>
    <name type="common">Eastern oyster</name>
    <dbReference type="NCBI Taxonomy" id="6565"/>
    <lineage>
        <taxon>Eukaryota</taxon>
        <taxon>Metazoa</taxon>
        <taxon>Spiralia</taxon>
        <taxon>Lophotrochozoa</taxon>
        <taxon>Mollusca</taxon>
        <taxon>Bivalvia</taxon>
        <taxon>Autobranchia</taxon>
        <taxon>Pteriomorphia</taxon>
        <taxon>Ostreida</taxon>
        <taxon>Ostreoidea</taxon>
        <taxon>Ostreidae</taxon>
        <taxon>Crassostrea</taxon>
    </lineage>
</organism>
<dbReference type="KEGG" id="cvn:111102355"/>
<dbReference type="OrthoDB" id="6119427at2759"/>
<dbReference type="PROSITE" id="PS50871">
    <property type="entry name" value="C1Q"/>
    <property type="match status" value="1"/>
</dbReference>
<proteinExistence type="predicted"/>
<feature type="domain" description="SUEL-type lectin" evidence="2">
    <location>
        <begin position="30"/>
        <end position="117"/>
    </location>
</feature>
<reference evidence="5" key="1">
    <citation type="submission" date="2025-08" db="UniProtKB">
        <authorList>
            <consortium name="RefSeq"/>
        </authorList>
    </citation>
    <scope>IDENTIFICATION</scope>
    <source>
        <tissue evidence="5">Whole sample</tissue>
    </source>
</reference>
<dbReference type="Proteomes" id="UP000694844">
    <property type="component" value="Chromosome 7"/>
</dbReference>
<dbReference type="Pfam" id="PF00386">
    <property type="entry name" value="C1q"/>
    <property type="match status" value="1"/>
</dbReference>
<evidence type="ECO:0000259" key="3">
    <source>
        <dbReference type="PROSITE" id="PS50871"/>
    </source>
</evidence>
<dbReference type="InterPro" id="IPR043159">
    <property type="entry name" value="Lectin_gal-bd_sf"/>
</dbReference>